<dbReference type="PROSITE" id="PS00174">
    <property type="entry name" value="P_GLUCOSE_ISOMERASE_2"/>
    <property type="match status" value="1"/>
</dbReference>
<dbReference type="GO" id="GO:0004347">
    <property type="term" value="F:glucose-6-phosphate isomerase activity"/>
    <property type="evidence" value="ECO:0007669"/>
    <property type="project" value="UniProtKB-UniRule"/>
</dbReference>
<dbReference type="GO" id="GO:0048029">
    <property type="term" value="F:monosaccharide binding"/>
    <property type="evidence" value="ECO:0007669"/>
    <property type="project" value="TreeGrafter"/>
</dbReference>
<keyword evidence="4 7" id="KW-0324">Glycolysis</keyword>
<dbReference type="EMBL" id="WBVO01000003">
    <property type="protein sequence ID" value="KAB2813615.1"/>
    <property type="molecule type" value="Genomic_DNA"/>
</dbReference>
<comment type="caution">
    <text evidence="9">The sequence shown here is derived from an EMBL/GenBank/DDBJ whole genome shotgun (WGS) entry which is preliminary data.</text>
</comment>
<evidence type="ECO:0000256" key="6">
    <source>
        <dbReference type="ARBA" id="ARBA00029321"/>
    </source>
</evidence>
<evidence type="ECO:0000256" key="7">
    <source>
        <dbReference type="HAMAP-Rule" id="MF_00473"/>
    </source>
</evidence>
<comment type="pathway">
    <text evidence="1 7 8">Carbohydrate degradation; glycolysis; D-glyceraldehyde 3-phosphate and glycerone phosphate from D-glucose: step 2/4.</text>
</comment>
<dbReference type="GO" id="GO:0006094">
    <property type="term" value="P:gluconeogenesis"/>
    <property type="evidence" value="ECO:0007669"/>
    <property type="project" value="UniProtKB-UniRule"/>
</dbReference>
<dbReference type="InterPro" id="IPR023096">
    <property type="entry name" value="G6P_Isomerase_C"/>
</dbReference>
<feature type="active site" description="Proton donor" evidence="7">
    <location>
        <position position="356"/>
    </location>
</feature>
<evidence type="ECO:0000313" key="9">
    <source>
        <dbReference type="EMBL" id="KAB2813615.1"/>
    </source>
</evidence>
<dbReference type="EC" id="5.3.1.9" evidence="7"/>
<dbReference type="GO" id="GO:0005829">
    <property type="term" value="C:cytosol"/>
    <property type="evidence" value="ECO:0007669"/>
    <property type="project" value="TreeGrafter"/>
</dbReference>
<evidence type="ECO:0000256" key="4">
    <source>
        <dbReference type="ARBA" id="ARBA00023152"/>
    </source>
</evidence>
<proteinExistence type="inferred from homology"/>
<dbReference type="PRINTS" id="PR00662">
    <property type="entry name" value="G6PISOMERASE"/>
</dbReference>
<dbReference type="NCBIfam" id="NF001211">
    <property type="entry name" value="PRK00179.1"/>
    <property type="match status" value="1"/>
</dbReference>
<keyword evidence="7" id="KW-0963">Cytoplasm</keyword>
<dbReference type="InterPro" id="IPR018189">
    <property type="entry name" value="Phosphoglucose_isomerase_CS"/>
</dbReference>
<dbReference type="Gene3D" id="1.10.1390.10">
    <property type="match status" value="1"/>
</dbReference>
<dbReference type="PANTHER" id="PTHR11469">
    <property type="entry name" value="GLUCOSE-6-PHOSPHATE ISOMERASE"/>
    <property type="match status" value="1"/>
</dbReference>
<dbReference type="RefSeq" id="WP_151666817.1">
    <property type="nucleotide sequence ID" value="NZ_WBVO01000003.1"/>
</dbReference>
<dbReference type="PROSITE" id="PS00765">
    <property type="entry name" value="P_GLUCOSE_ISOMERASE_1"/>
    <property type="match status" value="1"/>
</dbReference>
<protein>
    <recommendedName>
        <fullName evidence="7">Glucose-6-phosphate isomerase</fullName>
        <shortName evidence="7">GPI</shortName>
        <ecNumber evidence="7">5.3.1.9</ecNumber>
    </recommendedName>
    <alternativeName>
        <fullName evidence="7">Phosphoglucose isomerase</fullName>
        <shortName evidence="7">PGI</shortName>
    </alternativeName>
    <alternativeName>
        <fullName evidence="7">Phosphohexose isomerase</fullName>
        <shortName evidence="7">PHI</shortName>
    </alternativeName>
</protein>
<feature type="active site" evidence="7">
    <location>
        <position position="515"/>
    </location>
</feature>
<dbReference type="UniPathway" id="UPA00109">
    <property type="reaction ID" value="UER00181"/>
</dbReference>
<organism evidence="9 10">
    <name type="scientific">Phaeocystidibacter luteus</name>
    <dbReference type="NCBI Taxonomy" id="911197"/>
    <lineage>
        <taxon>Bacteria</taxon>
        <taxon>Pseudomonadati</taxon>
        <taxon>Bacteroidota</taxon>
        <taxon>Flavobacteriia</taxon>
        <taxon>Flavobacteriales</taxon>
        <taxon>Phaeocystidibacteraceae</taxon>
        <taxon>Phaeocystidibacter</taxon>
    </lineage>
</organism>
<dbReference type="FunFam" id="3.40.50.10490:FF:000004">
    <property type="entry name" value="Glucose-6-phosphate isomerase"/>
    <property type="match status" value="1"/>
</dbReference>
<gene>
    <name evidence="7" type="primary">pgi</name>
    <name evidence="9" type="ORF">F8C67_05490</name>
</gene>
<feature type="active site" evidence="7">
    <location>
        <position position="387"/>
    </location>
</feature>
<dbReference type="FunFam" id="1.10.1390.10:FF:000001">
    <property type="entry name" value="Glucose-6-phosphate isomerase"/>
    <property type="match status" value="1"/>
</dbReference>
<dbReference type="UniPathway" id="UPA00138"/>
<dbReference type="GO" id="GO:0097367">
    <property type="term" value="F:carbohydrate derivative binding"/>
    <property type="evidence" value="ECO:0007669"/>
    <property type="project" value="InterPro"/>
</dbReference>
<dbReference type="CDD" id="cd05015">
    <property type="entry name" value="SIS_PGI_1"/>
    <property type="match status" value="1"/>
</dbReference>
<dbReference type="AlphaFoldDB" id="A0A6N6RH51"/>
<dbReference type="InterPro" id="IPR001672">
    <property type="entry name" value="G6P_Isomerase"/>
</dbReference>
<keyword evidence="5 7" id="KW-0413">Isomerase</keyword>
<dbReference type="Gene3D" id="3.40.50.10490">
    <property type="entry name" value="Glucose-6-phosphate isomerase like protein, domain 1"/>
    <property type="match status" value="2"/>
</dbReference>
<dbReference type="GO" id="GO:0006096">
    <property type="term" value="P:glycolytic process"/>
    <property type="evidence" value="ECO:0007669"/>
    <property type="project" value="UniProtKB-UniRule"/>
</dbReference>
<dbReference type="SUPFAM" id="SSF53697">
    <property type="entry name" value="SIS domain"/>
    <property type="match status" value="1"/>
</dbReference>
<evidence type="ECO:0000256" key="3">
    <source>
        <dbReference type="ARBA" id="ARBA00022432"/>
    </source>
</evidence>
<dbReference type="PROSITE" id="PS51463">
    <property type="entry name" value="P_GLUCOSE_ISOMERASE_3"/>
    <property type="match status" value="1"/>
</dbReference>
<name>A0A6N6RH51_9FLAO</name>
<reference evidence="9 10" key="1">
    <citation type="submission" date="2019-09" db="EMBL/GenBank/DDBJ databases">
        <title>Genomes of family Cryomorphaceae.</title>
        <authorList>
            <person name="Bowman J.P."/>
        </authorList>
    </citation>
    <scope>NUCLEOTIDE SEQUENCE [LARGE SCALE GENOMIC DNA]</scope>
    <source>
        <strain evidence="9 10">LMG 25704</strain>
    </source>
</reference>
<dbReference type="HAMAP" id="MF_00473">
    <property type="entry name" value="G6P_isomerase"/>
    <property type="match status" value="1"/>
</dbReference>
<dbReference type="CDD" id="cd05016">
    <property type="entry name" value="SIS_PGI_2"/>
    <property type="match status" value="1"/>
</dbReference>
<evidence type="ECO:0000256" key="5">
    <source>
        <dbReference type="ARBA" id="ARBA00023235"/>
    </source>
</evidence>
<comment type="pathway">
    <text evidence="7">Carbohydrate biosynthesis; gluconeogenesis.</text>
</comment>
<evidence type="ECO:0000256" key="1">
    <source>
        <dbReference type="ARBA" id="ARBA00004926"/>
    </source>
</evidence>
<dbReference type="GO" id="GO:0051156">
    <property type="term" value="P:glucose 6-phosphate metabolic process"/>
    <property type="evidence" value="ECO:0007669"/>
    <property type="project" value="TreeGrafter"/>
</dbReference>
<comment type="similarity">
    <text evidence="2 7 8">Belongs to the GPI family.</text>
</comment>
<accession>A0A6N6RH51</accession>
<evidence type="ECO:0000313" key="10">
    <source>
        <dbReference type="Proteomes" id="UP000468650"/>
    </source>
</evidence>
<keyword evidence="10" id="KW-1185">Reference proteome</keyword>
<sequence length="548" mass="61979">MLKRINPTELQSWRELKEHAENMRSFSIQRAFESDKGRFENLSIQNDLFLFDYSKHLITDETLGLLEKLVEEAEVKSAIQSQLQGEFINETENRAVLHTALRKPKSDSLTIDGEDVVRLVHTELDKMYAFTKKVRNGEWKGYSGKAIRHIVNIGIGGSDLGPRMVYEALYPFSRPDLQFHFVSNVDGADIAKVLRHIDPERTLFIIESKTFTTQETMTNAHTARRWFLEYAPNEAAIAKHFVAVSTNHQKVAEFGIDTANVFGFWDWVGGRYSVWSTIGLPVCLAVGSENFAQFLAGANETDLHTAEKPFRENVPMIMATLGIWYRNFMNAESTAVLPYDQHLNRFAAYLQQGDMESNGKSVDRAGKKVDYQTGPIVWGEPGTNGQHAFYQLIHQGTSLIPCDFIASVKAQHNLDDHQRKLLANYFAQTEALMKGKSEETVRAELKAAGKSDDEIEKLVPFKIFDGNKPTTSFLFSEMTPKALGSLIALYEQKIFIQGVIWNVFSFDQWGVELGKQLANVILPELENGKAGDHDESTTGLINYYLSKR</sequence>
<comment type="function">
    <text evidence="7">Catalyzes the reversible isomerization of glucose-6-phosphate to fructose-6-phosphate.</text>
</comment>
<dbReference type="InterPro" id="IPR035482">
    <property type="entry name" value="SIS_PGI_2"/>
</dbReference>
<dbReference type="Pfam" id="PF00342">
    <property type="entry name" value="PGI"/>
    <property type="match status" value="1"/>
</dbReference>
<comment type="catalytic activity">
    <reaction evidence="6 7 8">
        <text>alpha-D-glucose 6-phosphate = beta-D-fructose 6-phosphate</text>
        <dbReference type="Rhea" id="RHEA:11816"/>
        <dbReference type="ChEBI" id="CHEBI:57634"/>
        <dbReference type="ChEBI" id="CHEBI:58225"/>
        <dbReference type="EC" id="5.3.1.9"/>
    </reaction>
</comment>
<keyword evidence="3 7" id="KW-0312">Gluconeogenesis</keyword>
<dbReference type="Proteomes" id="UP000468650">
    <property type="component" value="Unassembled WGS sequence"/>
</dbReference>
<dbReference type="PANTHER" id="PTHR11469:SF1">
    <property type="entry name" value="GLUCOSE-6-PHOSPHATE ISOMERASE"/>
    <property type="match status" value="1"/>
</dbReference>
<evidence type="ECO:0000256" key="8">
    <source>
        <dbReference type="RuleBase" id="RU000612"/>
    </source>
</evidence>
<dbReference type="InterPro" id="IPR046348">
    <property type="entry name" value="SIS_dom_sf"/>
</dbReference>
<comment type="subcellular location">
    <subcellularLocation>
        <location evidence="7">Cytoplasm</location>
    </subcellularLocation>
</comment>
<evidence type="ECO:0000256" key="2">
    <source>
        <dbReference type="ARBA" id="ARBA00006604"/>
    </source>
</evidence>
<dbReference type="OrthoDB" id="140919at2"/>
<dbReference type="InterPro" id="IPR035476">
    <property type="entry name" value="SIS_PGI_1"/>
</dbReference>